<reference evidence="2" key="1">
    <citation type="submission" date="2022-01" db="EMBL/GenBank/DDBJ databases">
        <authorList>
            <person name="Criscuolo A."/>
        </authorList>
    </citation>
    <scope>NUCLEOTIDE SEQUENCE</scope>
    <source>
        <strain evidence="2">CIP111891</strain>
    </source>
</reference>
<dbReference type="EMBL" id="CAKMMW010000012">
    <property type="protein sequence ID" value="CAH1213160.1"/>
    <property type="molecule type" value="Genomic_DNA"/>
</dbReference>
<evidence type="ECO:0000313" key="2">
    <source>
        <dbReference type="EMBL" id="CAH1213160.1"/>
    </source>
</evidence>
<organism evidence="2 3">
    <name type="scientific">Paenibacillus allorhizoplanae</name>
    <dbReference type="NCBI Taxonomy" id="2905648"/>
    <lineage>
        <taxon>Bacteria</taxon>
        <taxon>Bacillati</taxon>
        <taxon>Bacillota</taxon>
        <taxon>Bacilli</taxon>
        <taxon>Bacillales</taxon>
        <taxon>Paenibacillaceae</taxon>
        <taxon>Paenibacillus</taxon>
    </lineage>
</organism>
<evidence type="ECO:0000256" key="1">
    <source>
        <dbReference type="SAM" id="Phobius"/>
    </source>
</evidence>
<gene>
    <name evidence="2" type="ORF">PAECIP111891_03922</name>
</gene>
<feature type="transmembrane region" description="Helical" evidence="1">
    <location>
        <begin position="104"/>
        <end position="125"/>
    </location>
</feature>
<keyword evidence="1" id="KW-0812">Transmembrane</keyword>
<feature type="transmembrane region" description="Helical" evidence="1">
    <location>
        <begin position="137"/>
        <end position="158"/>
    </location>
</feature>
<sequence>MNFHIDWNEWFVVICSVIAMTFFFKIRKHFDAITIVMIWTFNVIFVATYDYALAATPFELYYCGDNVTYEPIASFAHVFLYPPFSFLLLFFYDKWHLREKKHRMRFVLYLAGWTAFAVFFEWLHVLNGFFVYTGWKLYYSIPLYPISALILLRIYHFIENNYPLRKKT</sequence>
<keyword evidence="1" id="KW-1133">Transmembrane helix</keyword>
<feature type="transmembrane region" description="Helical" evidence="1">
    <location>
        <begin position="7"/>
        <end position="26"/>
    </location>
</feature>
<keyword evidence="3" id="KW-1185">Reference proteome</keyword>
<proteinExistence type="predicted"/>
<keyword evidence="1" id="KW-0472">Membrane</keyword>
<evidence type="ECO:0000313" key="3">
    <source>
        <dbReference type="Proteomes" id="UP000838821"/>
    </source>
</evidence>
<accession>A0ABN8GMQ9</accession>
<feature type="transmembrane region" description="Helical" evidence="1">
    <location>
        <begin position="33"/>
        <end position="52"/>
    </location>
</feature>
<protein>
    <submittedName>
        <fullName evidence="2">Uncharacterized protein</fullName>
    </submittedName>
</protein>
<name>A0ABN8GMQ9_9BACL</name>
<dbReference type="Proteomes" id="UP000838821">
    <property type="component" value="Unassembled WGS sequence"/>
</dbReference>
<feature type="transmembrane region" description="Helical" evidence="1">
    <location>
        <begin position="72"/>
        <end position="92"/>
    </location>
</feature>
<comment type="caution">
    <text evidence="2">The sequence shown here is derived from an EMBL/GenBank/DDBJ whole genome shotgun (WGS) entry which is preliminary data.</text>
</comment>